<dbReference type="STRING" id="553311.SAMN05216231_1320"/>
<feature type="transmembrane region" description="Helical" evidence="1">
    <location>
        <begin position="91"/>
        <end position="112"/>
    </location>
</feature>
<reference evidence="2 3" key="1">
    <citation type="submission" date="2016-10" db="EMBL/GenBank/DDBJ databases">
        <authorList>
            <person name="de Groot N.N."/>
        </authorList>
    </citation>
    <scope>NUCLEOTIDE SEQUENCE [LARGE SCALE GENOMIC DNA]</scope>
    <source>
        <strain evidence="2 3">CGMCC 1.10449</strain>
    </source>
</reference>
<dbReference type="RefSeq" id="WP_092492120.1">
    <property type="nucleotide sequence ID" value="NZ_FNKD01000001.1"/>
</dbReference>
<evidence type="ECO:0008006" key="4">
    <source>
        <dbReference type="Google" id="ProtNLM"/>
    </source>
</evidence>
<dbReference type="AlphaFoldDB" id="A0A1H0ZLY1"/>
<feature type="transmembrane region" description="Helical" evidence="1">
    <location>
        <begin position="118"/>
        <end position="140"/>
    </location>
</feature>
<dbReference type="Proteomes" id="UP000199444">
    <property type="component" value="Unassembled WGS sequence"/>
</dbReference>
<accession>A0A1H0ZLY1</accession>
<feature type="transmembrane region" description="Helical" evidence="1">
    <location>
        <begin position="161"/>
        <end position="187"/>
    </location>
</feature>
<keyword evidence="1" id="KW-1133">Transmembrane helix</keyword>
<proteinExistence type="predicted"/>
<keyword evidence="1" id="KW-0812">Transmembrane</keyword>
<feature type="transmembrane region" description="Helical" evidence="1">
    <location>
        <begin position="20"/>
        <end position="45"/>
    </location>
</feature>
<organism evidence="2 3">
    <name type="scientific">Virgibacillus salinus</name>
    <dbReference type="NCBI Taxonomy" id="553311"/>
    <lineage>
        <taxon>Bacteria</taxon>
        <taxon>Bacillati</taxon>
        <taxon>Bacillota</taxon>
        <taxon>Bacilli</taxon>
        <taxon>Bacillales</taxon>
        <taxon>Bacillaceae</taxon>
        <taxon>Virgibacillus</taxon>
    </lineage>
</organism>
<feature type="transmembrane region" description="Helical" evidence="1">
    <location>
        <begin position="57"/>
        <end position="79"/>
    </location>
</feature>
<sequence length="241" mass="27867">MENPLKYTWQLYTGKFEKMFMLMITTTFPLLLLHSFVTNYIYAITPSYLVNYSYADIYYGFLTVLFFLYAQIPYIRYVYNEYVGKEDSLKDALYQFLANGFTVFIFACLLSFFSTIGFMLFLIPGLILLSLFFPVTYLSMFDEKSTWKSLKEGMRIGKKHLFKTMVLILFTGLLEAVIGVTLSAQIFNITSSYSAQIISQIALNIIVFPFVIVYLTSLIIKWRESEDVLEVDSKDTTGLQG</sequence>
<keyword evidence="1" id="KW-0472">Membrane</keyword>
<dbReference type="EMBL" id="FNKD01000001">
    <property type="protein sequence ID" value="SDQ28525.1"/>
    <property type="molecule type" value="Genomic_DNA"/>
</dbReference>
<feature type="transmembrane region" description="Helical" evidence="1">
    <location>
        <begin position="193"/>
        <end position="215"/>
    </location>
</feature>
<evidence type="ECO:0000313" key="3">
    <source>
        <dbReference type="Proteomes" id="UP000199444"/>
    </source>
</evidence>
<protein>
    <recommendedName>
        <fullName evidence="4">Membrane domain of glycerophosphoryl diester phosphodiesterase</fullName>
    </recommendedName>
</protein>
<name>A0A1H0ZLY1_9BACI</name>
<gene>
    <name evidence="2" type="ORF">SAMN05216231_1320</name>
</gene>
<evidence type="ECO:0000256" key="1">
    <source>
        <dbReference type="SAM" id="Phobius"/>
    </source>
</evidence>
<evidence type="ECO:0000313" key="2">
    <source>
        <dbReference type="EMBL" id="SDQ28525.1"/>
    </source>
</evidence>
<keyword evidence="3" id="KW-1185">Reference proteome</keyword>